<reference evidence="2 3" key="1">
    <citation type="journal article" date="2018" name="Nat. Genet.">
        <title>The Rosa genome provides new insights in the design of modern roses.</title>
        <authorList>
            <person name="Bendahmane M."/>
        </authorList>
    </citation>
    <scope>NUCLEOTIDE SEQUENCE [LARGE SCALE GENOMIC DNA]</scope>
    <source>
        <strain evidence="3">cv. Old Blush</strain>
    </source>
</reference>
<accession>A0A2P6SEZ5</accession>
<protein>
    <submittedName>
        <fullName evidence="2">Uncharacterized protein</fullName>
    </submittedName>
</protein>
<dbReference type="Gramene" id="PRQ57244">
    <property type="protein sequence ID" value="PRQ57244"/>
    <property type="gene ID" value="RchiOBHm_Chr1g0346161"/>
</dbReference>
<name>A0A2P6SEZ5_ROSCH</name>
<comment type="caution">
    <text evidence="2">The sequence shown here is derived from an EMBL/GenBank/DDBJ whole genome shotgun (WGS) entry which is preliminary data.</text>
</comment>
<evidence type="ECO:0000313" key="3">
    <source>
        <dbReference type="Proteomes" id="UP000238479"/>
    </source>
</evidence>
<keyword evidence="3" id="KW-1185">Reference proteome</keyword>
<gene>
    <name evidence="2" type="ORF">RchiOBHm_Chr1g0346161</name>
</gene>
<feature type="compositionally biased region" description="Low complexity" evidence="1">
    <location>
        <begin position="45"/>
        <end position="58"/>
    </location>
</feature>
<proteinExistence type="predicted"/>
<organism evidence="2 3">
    <name type="scientific">Rosa chinensis</name>
    <name type="common">China rose</name>
    <dbReference type="NCBI Taxonomy" id="74649"/>
    <lineage>
        <taxon>Eukaryota</taxon>
        <taxon>Viridiplantae</taxon>
        <taxon>Streptophyta</taxon>
        <taxon>Embryophyta</taxon>
        <taxon>Tracheophyta</taxon>
        <taxon>Spermatophyta</taxon>
        <taxon>Magnoliopsida</taxon>
        <taxon>eudicotyledons</taxon>
        <taxon>Gunneridae</taxon>
        <taxon>Pentapetalae</taxon>
        <taxon>rosids</taxon>
        <taxon>fabids</taxon>
        <taxon>Rosales</taxon>
        <taxon>Rosaceae</taxon>
        <taxon>Rosoideae</taxon>
        <taxon>Rosoideae incertae sedis</taxon>
        <taxon>Rosa</taxon>
    </lineage>
</organism>
<dbReference type="AlphaFoldDB" id="A0A2P6SEZ5"/>
<dbReference type="Proteomes" id="UP000238479">
    <property type="component" value="Chromosome 1"/>
</dbReference>
<evidence type="ECO:0000256" key="1">
    <source>
        <dbReference type="SAM" id="MobiDB-lite"/>
    </source>
</evidence>
<feature type="region of interest" description="Disordered" evidence="1">
    <location>
        <begin position="27"/>
        <end position="58"/>
    </location>
</feature>
<dbReference type="EMBL" id="PDCK01000039">
    <property type="protein sequence ID" value="PRQ57244.1"/>
    <property type="molecule type" value="Genomic_DNA"/>
</dbReference>
<sequence length="285" mass="31141">MLDCCLRSYIVGITLIVAHLAKMPRGKTRTQSTSSLPPFKRPRDASSPSSSSIPAPSSIPTNSSMGFFDTSILHGDNVILADLINFRCEELMGRLQLNQKVTSDLFNRVMAHLDLTFPSSSSILTPSSIPTNSSMGFFDTSILHSASATLADLINFRFEELMGQLQLNQRVASDQFNIVMARLDLTSSYSSSIPTPSNIPINSSMSFFDTSMLHGANAILADLSNFRFEELMGQLLLYERLTSNQFNIVMASLDLMRAPLIPTGPSVVPPFGDMDANDDENGNDA</sequence>
<evidence type="ECO:0000313" key="2">
    <source>
        <dbReference type="EMBL" id="PRQ57244.1"/>
    </source>
</evidence>